<dbReference type="PANTHER" id="PTHR12838:SF0">
    <property type="entry name" value="U3 SMALL NUCLEOLAR RNA-ASSOCIATED PROTEIN 11-RELATED"/>
    <property type="match status" value="1"/>
</dbReference>
<evidence type="ECO:0000256" key="3">
    <source>
        <dbReference type="ARBA" id="ARBA00008105"/>
    </source>
</evidence>
<comment type="subcellular location">
    <subcellularLocation>
        <location evidence="2">Nucleus</location>
        <location evidence="2">Nucleolus</location>
    </subcellularLocation>
</comment>
<evidence type="ECO:0000256" key="1">
    <source>
        <dbReference type="ARBA" id="ARBA00004099"/>
    </source>
</evidence>
<feature type="compositionally biased region" description="Basic and acidic residues" evidence="6">
    <location>
        <begin position="14"/>
        <end position="24"/>
    </location>
</feature>
<keyword evidence="4" id="KW-0698">rRNA processing</keyword>
<dbReference type="Pfam" id="PF03998">
    <property type="entry name" value="Utp11"/>
    <property type="match status" value="1"/>
</dbReference>
<proteinExistence type="inferred from homology"/>
<feature type="compositionally biased region" description="Acidic residues" evidence="6">
    <location>
        <begin position="161"/>
        <end position="171"/>
    </location>
</feature>
<evidence type="ECO:0000256" key="2">
    <source>
        <dbReference type="ARBA" id="ARBA00004604"/>
    </source>
</evidence>
<evidence type="ECO:0000313" key="8">
    <source>
        <dbReference type="Proteomes" id="UP000070133"/>
    </source>
</evidence>
<comment type="caution">
    <text evidence="7">The sequence shown here is derived from an EMBL/GenBank/DDBJ whole genome shotgun (WGS) entry which is preliminary data.</text>
</comment>
<feature type="compositionally biased region" description="Basic residues" evidence="6">
    <location>
        <begin position="250"/>
        <end position="259"/>
    </location>
</feature>
<evidence type="ECO:0000256" key="5">
    <source>
        <dbReference type="ARBA" id="ARBA00023242"/>
    </source>
</evidence>
<dbReference type="Proteomes" id="UP000070133">
    <property type="component" value="Unassembled WGS sequence"/>
</dbReference>
<feature type="compositionally biased region" description="Basic and acidic residues" evidence="6">
    <location>
        <begin position="194"/>
        <end position="204"/>
    </location>
</feature>
<evidence type="ECO:0008006" key="9">
    <source>
        <dbReference type="Google" id="ProtNLM"/>
    </source>
</evidence>
<dbReference type="PANTHER" id="PTHR12838">
    <property type="entry name" value="U3 SMALL NUCLEOLAR RNA-ASSOCIATED PROTEIN 11"/>
    <property type="match status" value="1"/>
</dbReference>
<dbReference type="OrthoDB" id="29058at2759"/>
<protein>
    <recommendedName>
        <fullName evidence="9">U3 small nucleolar RNA-associated protein 11</fullName>
    </recommendedName>
</protein>
<comment type="function">
    <text evidence="1">Involved in nucleolar processing of pre-18S ribosomal RNA.</text>
</comment>
<evidence type="ECO:0000256" key="4">
    <source>
        <dbReference type="ARBA" id="ARBA00022552"/>
    </source>
</evidence>
<keyword evidence="5" id="KW-0539">Nucleus</keyword>
<feature type="compositionally biased region" description="Acidic residues" evidence="6">
    <location>
        <begin position="179"/>
        <end position="193"/>
    </location>
</feature>
<evidence type="ECO:0000256" key="6">
    <source>
        <dbReference type="SAM" id="MobiDB-lite"/>
    </source>
</evidence>
<keyword evidence="8" id="KW-1185">Reference proteome</keyword>
<comment type="similarity">
    <text evidence="3">Belongs to the UTP11 family.</text>
</comment>
<feature type="region of interest" description="Disordered" evidence="6">
    <location>
        <begin position="236"/>
        <end position="259"/>
    </location>
</feature>
<dbReference type="InterPro" id="IPR007144">
    <property type="entry name" value="SSU_processome_Utp11"/>
</dbReference>
<dbReference type="EMBL" id="LFZN01000132">
    <property type="protein sequence ID" value="KXS97806.1"/>
    <property type="molecule type" value="Genomic_DNA"/>
</dbReference>
<dbReference type="GO" id="GO:0032040">
    <property type="term" value="C:small-subunit processome"/>
    <property type="evidence" value="ECO:0007669"/>
    <property type="project" value="InterPro"/>
</dbReference>
<feature type="region of interest" description="Disordered" evidence="6">
    <location>
        <begin position="148"/>
        <end position="204"/>
    </location>
</feature>
<organism evidence="7 8">
    <name type="scientific">Pseudocercospora eumusae</name>
    <dbReference type="NCBI Taxonomy" id="321146"/>
    <lineage>
        <taxon>Eukaryota</taxon>
        <taxon>Fungi</taxon>
        <taxon>Dikarya</taxon>
        <taxon>Ascomycota</taxon>
        <taxon>Pezizomycotina</taxon>
        <taxon>Dothideomycetes</taxon>
        <taxon>Dothideomycetidae</taxon>
        <taxon>Mycosphaerellales</taxon>
        <taxon>Mycosphaerellaceae</taxon>
        <taxon>Pseudocercospora</taxon>
    </lineage>
</organism>
<feature type="region of interest" description="Disordered" evidence="6">
    <location>
        <begin position="1"/>
        <end position="24"/>
    </location>
</feature>
<name>A0A139H5R9_9PEZI</name>
<dbReference type="STRING" id="321146.A0A139H5R9"/>
<sequence length="259" mass="29206">MSSLRNAVQRRNHRERDQPEERKKWGLLEKRKDYKLRAADHKSKQAKIKALSQKASERNEDEFYFEMVNAQSRGGVKVAKRGAENGGGTMGSLDVDTVKLMKTQDLGYLRTQLQRVRNLRRRLEREVTIAEVGVDGSGKRKVFVESAEEGVSALPEPVGQGDEDLDMDLDGLDGLGGEGSDEGEGEGEDEDLTPEERALRQRKQHALEVRQRKLDALGEQEEKLNAALQAVEHQRAKMNGTMGGVNKNGQKFKIRQRKR</sequence>
<evidence type="ECO:0000313" key="7">
    <source>
        <dbReference type="EMBL" id="KXS97806.1"/>
    </source>
</evidence>
<dbReference type="GO" id="GO:0006364">
    <property type="term" value="P:rRNA processing"/>
    <property type="evidence" value="ECO:0007669"/>
    <property type="project" value="UniProtKB-KW"/>
</dbReference>
<dbReference type="AlphaFoldDB" id="A0A139H5R9"/>
<reference evidence="7 8" key="1">
    <citation type="submission" date="2015-07" db="EMBL/GenBank/DDBJ databases">
        <title>Comparative genomics of the Sigatoka disease complex on banana suggests a link between parallel evolutionary changes in Pseudocercospora fijiensis and Pseudocercospora eumusae and increased virulence on the banana host.</title>
        <authorList>
            <person name="Chang T.-C."/>
            <person name="Salvucci A."/>
            <person name="Crous P.W."/>
            <person name="Stergiopoulos I."/>
        </authorList>
    </citation>
    <scope>NUCLEOTIDE SEQUENCE [LARGE SCALE GENOMIC DNA]</scope>
    <source>
        <strain evidence="7 8">CBS 114824</strain>
    </source>
</reference>
<gene>
    <name evidence="7" type="ORF">AC578_10545</name>
</gene>
<accession>A0A139H5R9</accession>